<evidence type="ECO:0000256" key="1">
    <source>
        <dbReference type="SAM" id="Phobius"/>
    </source>
</evidence>
<feature type="transmembrane region" description="Helical" evidence="1">
    <location>
        <begin position="143"/>
        <end position="162"/>
    </location>
</feature>
<protein>
    <submittedName>
        <fullName evidence="2">Uncharacterized protein</fullName>
    </submittedName>
</protein>
<keyword evidence="1" id="KW-0472">Membrane</keyword>
<dbReference type="EMBL" id="CACVAV010000003">
    <property type="protein sequence ID" value="CAA6799996.1"/>
    <property type="molecule type" value="Genomic_DNA"/>
</dbReference>
<accession>A0A6S6S6K1</accession>
<name>A0A6S6S6K1_9GAMM</name>
<sequence length="163" mass="18432">MGVEKDEVQPTAYLGTVKVNIRDKDHYVHTSAPPMGATLDDLEKALLHNRAIIDDCQKRMKEAYVNQVYEFKPPMLVNYDSPTQDAIMAHININILIPLINVRGGKASFAKPETFHVKQRVEIMRNAAERMAHMERHSQHNPMPAALIAMLVVSTVIFALFIN</sequence>
<proteinExistence type="predicted"/>
<keyword evidence="1" id="KW-0812">Transmembrane</keyword>
<gene>
    <name evidence="2" type="ORF">HELGO_WM27681</name>
</gene>
<organism evidence="2">
    <name type="scientific">uncultured Thiotrichaceae bacterium</name>
    <dbReference type="NCBI Taxonomy" id="298394"/>
    <lineage>
        <taxon>Bacteria</taxon>
        <taxon>Pseudomonadati</taxon>
        <taxon>Pseudomonadota</taxon>
        <taxon>Gammaproteobacteria</taxon>
        <taxon>Thiotrichales</taxon>
        <taxon>Thiotrichaceae</taxon>
        <taxon>environmental samples</taxon>
    </lineage>
</organism>
<reference evidence="2" key="1">
    <citation type="submission" date="2020-01" db="EMBL/GenBank/DDBJ databases">
        <authorList>
            <person name="Meier V. D."/>
            <person name="Meier V D."/>
        </authorList>
    </citation>
    <scope>NUCLEOTIDE SEQUENCE</scope>
    <source>
        <strain evidence="2">HLG_WM_MAG_08</strain>
    </source>
</reference>
<keyword evidence="1" id="KW-1133">Transmembrane helix</keyword>
<dbReference type="AlphaFoldDB" id="A0A6S6S6K1"/>
<evidence type="ECO:0000313" key="2">
    <source>
        <dbReference type="EMBL" id="CAA6799996.1"/>
    </source>
</evidence>